<gene>
    <name evidence="5" type="primary">rcsC_12</name>
    <name evidence="5" type="ORF">R69888_05023</name>
</gene>
<dbReference type="InterPro" id="IPR011006">
    <property type="entry name" value="CheY-like_superfamily"/>
</dbReference>
<dbReference type="InterPro" id="IPR001789">
    <property type="entry name" value="Sig_transdc_resp-reg_receiver"/>
</dbReference>
<keyword evidence="1 2" id="KW-0597">Phosphoprotein</keyword>
<organism evidence="5 6">
    <name type="scientific">Paraburkholderia haematera</name>
    <dbReference type="NCBI Taxonomy" id="2793077"/>
    <lineage>
        <taxon>Bacteria</taxon>
        <taxon>Pseudomonadati</taxon>
        <taxon>Pseudomonadota</taxon>
        <taxon>Betaproteobacteria</taxon>
        <taxon>Burkholderiales</taxon>
        <taxon>Burkholderiaceae</taxon>
        <taxon>Paraburkholderia</taxon>
    </lineage>
</organism>
<evidence type="ECO:0000313" key="5">
    <source>
        <dbReference type="EMBL" id="CAE6796834.1"/>
    </source>
</evidence>
<feature type="modified residue" description="4-aspartylphosphate" evidence="2">
    <location>
        <position position="93"/>
    </location>
</feature>
<dbReference type="Proteomes" id="UP000672526">
    <property type="component" value="Unassembled WGS sequence"/>
</dbReference>
<keyword evidence="6" id="KW-1185">Reference proteome</keyword>
<dbReference type="SMART" id="SM00448">
    <property type="entry name" value="REC"/>
    <property type="match status" value="1"/>
</dbReference>
<dbReference type="Gene3D" id="3.40.50.2300">
    <property type="match status" value="1"/>
</dbReference>
<dbReference type="Pfam" id="PF00072">
    <property type="entry name" value="Response_reg"/>
    <property type="match status" value="1"/>
</dbReference>
<evidence type="ECO:0000259" key="4">
    <source>
        <dbReference type="PROSITE" id="PS50110"/>
    </source>
</evidence>
<dbReference type="GO" id="GO:0004673">
    <property type="term" value="F:protein histidine kinase activity"/>
    <property type="evidence" value="ECO:0007669"/>
    <property type="project" value="UniProtKB-EC"/>
</dbReference>
<dbReference type="EC" id="2.7.13.3" evidence="5"/>
<dbReference type="PANTHER" id="PTHR44591">
    <property type="entry name" value="STRESS RESPONSE REGULATOR PROTEIN 1"/>
    <property type="match status" value="1"/>
</dbReference>
<protein>
    <submittedName>
        <fullName evidence="5">Sensor histidine kinase RcsC</fullName>
        <ecNumber evidence="5">2.7.13.3</ecNumber>
    </submittedName>
</protein>
<dbReference type="InterPro" id="IPR050595">
    <property type="entry name" value="Bact_response_regulator"/>
</dbReference>
<feature type="region of interest" description="Disordered" evidence="3">
    <location>
        <begin position="1"/>
        <end position="23"/>
    </location>
</feature>
<name>A0ABM8S9P7_9BURK</name>
<evidence type="ECO:0000313" key="6">
    <source>
        <dbReference type="Proteomes" id="UP000672526"/>
    </source>
</evidence>
<dbReference type="EMBL" id="CAJNBK010000017">
    <property type="protein sequence ID" value="CAE6796834.1"/>
    <property type="molecule type" value="Genomic_DNA"/>
</dbReference>
<evidence type="ECO:0000256" key="3">
    <source>
        <dbReference type="SAM" id="MobiDB-lite"/>
    </source>
</evidence>
<keyword evidence="5" id="KW-0418">Kinase</keyword>
<sequence>MAISGTPTEWAPSQIPATTAQSHSLSSLSGDKLRQIALMGQRARILVTDDSLPIAEALAGSLMANGLETHYALSGVEALQRLTFWQPHVFIVDVNMPEHDGFAVARVLRRIRSTCNAGIIAFTALDKDDFIASGTVRHFDGYCRKGGTHAPLLALINGMLV</sequence>
<feature type="domain" description="Response regulatory" evidence="4">
    <location>
        <begin position="44"/>
        <end position="160"/>
    </location>
</feature>
<dbReference type="PANTHER" id="PTHR44591:SF3">
    <property type="entry name" value="RESPONSE REGULATORY DOMAIN-CONTAINING PROTEIN"/>
    <property type="match status" value="1"/>
</dbReference>
<dbReference type="SUPFAM" id="SSF52172">
    <property type="entry name" value="CheY-like"/>
    <property type="match status" value="1"/>
</dbReference>
<keyword evidence="5" id="KW-0808">Transferase</keyword>
<evidence type="ECO:0000256" key="1">
    <source>
        <dbReference type="ARBA" id="ARBA00022553"/>
    </source>
</evidence>
<dbReference type="PROSITE" id="PS50110">
    <property type="entry name" value="RESPONSE_REGULATORY"/>
    <property type="match status" value="1"/>
</dbReference>
<accession>A0ABM8S9P7</accession>
<proteinExistence type="predicted"/>
<reference evidence="5 6" key="1">
    <citation type="submission" date="2021-02" db="EMBL/GenBank/DDBJ databases">
        <authorList>
            <person name="Vanwijnsberghe S."/>
        </authorList>
    </citation>
    <scope>NUCLEOTIDE SEQUENCE [LARGE SCALE GENOMIC DNA]</scope>
    <source>
        <strain evidence="5 6">LMG 31837</strain>
    </source>
</reference>
<dbReference type="RefSeq" id="WP_211614051.1">
    <property type="nucleotide sequence ID" value="NZ_CAJNBK010000017.1"/>
</dbReference>
<evidence type="ECO:0000256" key="2">
    <source>
        <dbReference type="PROSITE-ProRule" id="PRU00169"/>
    </source>
</evidence>
<comment type="caution">
    <text evidence="5">The sequence shown here is derived from an EMBL/GenBank/DDBJ whole genome shotgun (WGS) entry which is preliminary data.</text>
</comment>